<proteinExistence type="predicted"/>
<organism evidence="1 2">
    <name type="scientific">Diversispora epigaea</name>
    <dbReference type="NCBI Taxonomy" id="1348612"/>
    <lineage>
        <taxon>Eukaryota</taxon>
        <taxon>Fungi</taxon>
        <taxon>Fungi incertae sedis</taxon>
        <taxon>Mucoromycota</taxon>
        <taxon>Glomeromycotina</taxon>
        <taxon>Glomeromycetes</taxon>
        <taxon>Diversisporales</taxon>
        <taxon>Diversisporaceae</taxon>
        <taxon>Diversispora</taxon>
    </lineage>
</organism>
<evidence type="ECO:0000313" key="1">
    <source>
        <dbReference type="EMBL" id="RHZ84184.1"/>
    </source>
</evidence>
<dbReference type="EMBL" id="PQFF01000080">
    <property type="protein sequence ID" value="RHZ84184.1"/>
    <property type="molecule type" value="Genomic_DNA"/>
</dbReference>
<name>A0A397JG57_9GLOM</name>
<evidence type="ECO:0000313" key="2">
    <source>
        <dbReference type="Proteomes" id="UP000266861"/>
    </source>
</evidence>
<dbReference type="OrthoDB" id="642895at2759"/>
<gene>
    <name evidence="1" type="ORF">Glove_84g131</name>
</gene>
<accession>A0A397JG57</accession>
<sequence>MDLSDRLRLSFDQLEILRGGVKAFENYYQLNLEFKRLREIMRTIIHKAIDEYNWLIFGINVWFLNMNVMDFSSLQKSINPHRLKPDYWKKNGENLVGPI</sequence>
<reference evidence="1 2" key="1">
    <citation type="submission" date="2018-08" db="EMBL/GenBank/DDBJ databases">
        <title>Genome and evolution of the arbuscular mycorrhizal fungus Diversispora epigaea (formerly Glomus versiforme) and its bacterial endosymbionts.</title>
        <authorList>
            <person name="Sun X."/>
            <person name="Fei Z."/>
            <person name="Harrison M."/>
        </authorList>
    </citation>
    <scope>NUCLEOTIDE SEQUENCE [LARGE SCALE GENOMIC DNA]</scope>
    <source>
        <strain evidence="1 2">IT104</strain>
    </source>
</reference>
<comment type="caution">
    <text evidence="1">The sequence shown here is derived from an EMBL/GenBank/DDBJ whole genome shotgun (WGS) entry which is preliminary data.</text>
</comment>
<dbReference type="Proteomes" id="UP000266861">
    <property type="component" value="Unassembled WGS sequence"/>
</dbReference>
<protein>
    <submittedName>
        <fullName evidence="1">Uncharacterized protein</fullName>
    </submittedName>
</protein>
<keyword evidence="2" id="KW-1185">Reference proteome</keyword>
<dbReference type="AlphaFoldDB" id="A0A397JG57"/>